<proteinExistence type="predicted"/>
<organism evidence="6 7">
    <name type="scientific">Ruminococcoides intestinale</name>
    <dbReference type="NCBI Taxonomy" id="3133162"/>
    <lineage>
        <taxon>Bacteria</taxon>
        <taxon>Bacillati</taxon>
        <taxon>Bacillota</taxon>
        <taxon>Clostridia</taxon>
        <taxon>Eubacteriales</taxon>
        <taxon>Oscillospiraceae</taxon>
        <taxon>Ruminococcoides</taxon>
    </lineage>
</organism>
<feature type="modified residue" description="4-aspartylphosphate" evidence="4">
    <location>
        <position position="55"/>
    </location>
</feature>
<dbReference type="Proteomes" id="UP001490816">
    <property type="component" value="Unassembled WGS sequence"/>
</dbReference>
<gene>
    <name evidence="6" type="ORF">WMO39_04540</name>
</gene>
<dbReference type="RefSeq" id="WP_367285982.1">
    <property type="nucleotide sequence ID" value="NZ_JBBMEZ010000009.1"/>
</dbReference>
<protein>
    <recommendedName>
        <fullName evidence="1">Stage 0 sporulation protein A homolog</fullName>
    </recommendedName>
</protein>
<dbReference type="Gene3D" id="3.40.50.2300">
    <property type="match status" value="1"/>
</dbReference>
<comment type="caution">
    <text evidence="6">The sequence shown here is derived from an EMBL/GenBank/DDBJ whole genome shotgun (WGS) entry which is preliminary data.</text>
</comment>
<sequence>MKVLICDDDKCIVDEIKNNLNTFSNKHKIVFNIDSFYNGIALLKSHISYDMAFIDIEMPQVNGLTLSAQLKKINSNIIIFIITSYDAYLDDAMDLDVFRYLSKPIDNDRFFRALNTAINYYHSNTQIITIEYYDEYYSVFTNDIVYITIGERKAVIITQQKKYYTNKKLSYWK</sequence>
<dbReference type="SMART" id="SM00448">
    <property type="entry name" value="REC"/>
    <property type="match status" value="1"/>
</dbReference>
<evidence type="ECO:0000256" key="3">
    <source>
        <dbReference type="ARBA" id="ARBA00024867"/>
    </source>
</evidence>
<evidence type="ECO:0000313" key="6">
    <source>
        <dbReference type="EMBL" id="MEQ2469603.1"/>
    </source>
</evidence>
<dbReference type="EMBL" id="JBBMEZ010000009">
    <property type="protein sequence ID" value="MEQ2469603.1"/>
    <property type="molecule type" value="Genomic_DNA"/>
</dbReference>
<reference evidence="6 7" key="1">
    <citation type="submission" date="2024-03" db="EMBL/GenBank/DDBJ databases">
        <title>Human intestinal bacterial collection.</title>
        <authorList>
            <person name="Pauvert C."/>
            <person name="Hitch T.C.A."/>
            <person name="Clavel T."/>
        </authorList>
    </citation>
    <scope>NUCLEOTIDE SEQUENCE [LARGE SCALE GENOMIC DNA]</scope>
    <source>
        <strain evidence="6 7">CLA-JM-H38</strain>
    </source>
</reference>
<name>A0ABV1F896_9FIRM</name>
<dbReference type="Pfam" id="PF00072">
    <property type="entry name" value="Response_reg"/>
    <property type="match status" value="1"/>
</dbReference>
<keyword evidence="2 4" id="KW-0597">Phosphoprotein</keyword>
<dbReference type="PROSITE" id="PS50110">
    <property type="entry name" value="RESPONSE_REGULATORY"/>
    <property type="match status" value="1"/>
</dbReference>
<comment type="function">
    <text evidence="3">May play the central regulatory role in sporulation. It may be an element of the effector pathway responsible for the activation of sporulation genes in response to nutritional stress. Spo0A may act in concert with spo0H (a sigma factor) to control the expression of some genes that are critical to the sporulation process.</text>
</comment>
<evidence type="ECO:0000256" key="2">
    <source>
        <dbReference type="ARBA" id="ARBA00022553"/>
    </source>
</evidence>
<evidence type="ECO:0000256" key="1">
    <source>
        <dbReference type="ARBA" id="ARBA00018672"/>
    </source>
</evidence>
<dbReference type="InterPro" id="IPR001789">
    <property type="entry name" value="Sig_transdc_resp-reg_receiver"/>
</dbReference>
<accession>A0ABV1F896</accession>
<dbReference type="PANTHER" id="PTHR44591:SF3">
    <property type="entry name" value="RESPONSE REGULATORY DOMAIN-CONTAINING PROTEIN"/>
    <property type="match status" value="1"/>
</dbReference>
<evidence type="ECO:0000259" key="5">
    <source>
        <dbReference type="PROSITE" id="PS50110"/>
    </source>
</evidence>
<dbReference type="InterPro" id="IPR050595">
    <property type="entry name" value="Bact_response_regulator"/>
</dbReference>
<dbReference type="PANTHER" id="PTHR44591">
    <property type="entry name" value="STRESS RESPONSE REGULATOR PROTEIN 1"/>
    <property type="match status" value="1"/>
</dbReference>
<feature type="domain" description="Response regulatory" evidence="5">
    <location>
        <begin position="2"/>
        <end position="118"/>
    </location>
</feature>
<evidence type="ECO:0000256" key="4">
    <source>
        <dbReference type="PROSITE-ProRule" id="PRU00169"/>
    </source>
</evidence>
<evidence type="ECO:0000313" key="7">
    <source>
        <dbReference type="Proteomes" id="UP001490816"/>
    </source>
</evidence>
<keyword evidence="7" id="KW-1185">Reference proteome</keyword>
<dbReference type="InterPro" id="IPR011006">
    <property type="entry name" value="CheY-like_superfamily"/>
</dbReference>
<dbReference type="SUPFAM" id="SSF52172">
    <property type="entry name" value="CheY-like"/>
    <property type="match status" value="1"/>
</dbReference>